<protein>
    <submittedName>
        <fullName evidence="1">Uncharacterized protein</fullName>
    </submittedName>
</protein>
<proteinExistence type="predicted"/>
<comment type="caution">
    <text evidence="1">The sequence shown here is derived from an EMBL/GenBank/DDBJ whole genome shotgun (WGS) entry which is preliminary data.</text>
</comment>
<gene>
    <name evidence="1" type="ORF">K3G42_031524</name>
</gene>
<name>A0ACB8G518_9SAUR</name>
<accession>A0ACB8G518</accession>
<sequence>MSRNTRHCHPGSSSPSLSAFARASREAELQRGMAQREPAGSVIARSAAAPGWPNPVSVEQKLWLPWAGQGPGWSRACDGTCSGCPVSSATFCEPGSLGRPQRQCFLMRSVAGVVPSTDDNRLDVIANNEEPE</sequence>
<dbReference type="Proteomes" id="UP000827872">
    <property type="component" value="Linkage Group LG02"/>
</dbReference>
<dbReference type="EMBL" id="CM037615">
    <property type="protein sequence ID" value="KAH8014744.1"/>
    <property type="molecule type" value="Genomic_DNA"/>
</dbReference>
<reference evidence="1" key="1">
    <citation type="submission" date="2021-08" db="EMBL/GenBank/DDBJ databases">
        <title>The first chromosome-level gecko genome reveals the dynamic sex chromosomes of Neotropical dwarf geckos (Sphaerodactylidae: Sphaerodactylus).</title>
        <authorList>
            <person name="Pinto B.J."/>
            <person name="Keating S.E."/>
            <person name="Gamble T."/>
        </authorList>
    </citation>
    <scope>NUCLEOTIDE SEQUENCE</scope>
    <source>
        <strain evidence="1">TG3544</strain>
    </source>
</reference>
<organism evidence="1 2">
    <name type="scientific">Sphaerodactylus townsendi</name>
    <dbReference type="NCBI Taxonomy" id="933632"/>
    <lineage>
        <taxon>Eukaryota</taxon>
        <taxon>Metazoa</taxon>
        <taxon>Chordata</taxon>
        <taxon>Craniata</taxon>
        <taxon>Vertebrata</taxon>
        <taxon>Euteleostomi</taxon>
        <taxon>Lepidosauria</taxon>
        <taxon>Squamata</taxon>
        <taxon>Bifurcata</taxon>
        <taxon>Gekkota</taxon>
        <taxon>Sphaerodactylidae</taxon>
        <taxon>Sphaerodactylus</taxon>
    </lineage>
</organism>
<evidence type="ECO:0000313" key="1">
    <source>
        <dbReference type="EMBL" id="KAH8014744.1"/>
    </source>
</evidence>
<evidence type="ECO:0000313" key="2">
    <source>
        <dbReference type="Proteomes" id="UP000827872"/>
    </source>
</evidence>
<keyword evidence="2" id="KW-1185">Reference proteome</keyword>